<organism evidence="1">
    <name type="scientific">Anguilla anguilla</name>
    <name type="common">European freshwater eel</name>
    <name type="synonym">Muraena anguilla</name>
    <dbReference type="NCBI Taxonomy" id="7936"/>
    <lineage>
        <taxon>Eukaryota</taxon>
        <taxon>Metazoa</taxon>
        <taxon>Chordata</taxon>
        <taxon>Craniata</taxon>
        <taxon>Vertebrata</taxon>
        <taxon>Euteleostomi</taxon>
        <taxon>Actinopterygii</taxon>
        <taxon>Neopterygii</taxon>
        <taxon>Teleostei</taxon>
        <taxon>Anguilliformes</taxon>
        <taxon>Anguillidae</taxon>
        <taxon>Anguilla</taxon>
    </lineage>
</organism>
<proteinExistence type="predicted"/>
<evidence type="ECO:0000313" key="1">
    <source>
        <dbReference type="EMBL" id="JAH00432.1"/>
    </source>
</evidence>
<protein>
    <submittedName>
        <fullName evidence="1">Uncharacterized protein</fullName>
    </submittedName>
</protein>
<reference evidence="1" key="1">
    <citation type="submission" date="2014-11" db="EMBL/GenBank/DDBJ databases">
        <authorList>
            <person name="Amaro Gonzalez C."/>
        </authorList>
    </citation>
    <scope>NUCLEOTIDE SEQUENCE</scope>
</reference>
<name>A0A0E9P848_ANGAN</name>
<sequence length="18" mass="2048">MSTQNDLSLIQRIEALTD</sequence>
<dbReference type="AlphaFoldDB" id="A0A0E9P848"/>
<reference evidence="1" key="2">
    <citation type="journal article" date="2015" name="Fish Shellfish Immunol.">
        <title>Early steps in the European eel (Anguilla anguilla)-Vibrio vulnificus interaction in the gills: Role of the RtxA13 toxin.</title>
        <authorList>
            <person name="Callol A."/>
            <person name="Pajuelo D."/>
            <person name="Ebbesson L."/>
            <person name="Teles M."/>
            <person name="MacKenzie S."/>
            <person name="Amaro C."/>
        </authorList>
    </citation>
    <scope>NUCLEOTIDE SEQUENCE</scope>
</reference>
<dbReference type="EMBL" id="GBXM01108145">
    <property type="protein sequence ID" value="JAH00432.1"/>
    <property type="molecule type" value="Transcribed_RNA"/>
</dbReference>
<accession>A0A0E9P848</accession>